<dbReference type="PANTHER" id="PTHR34009:SF2">
    <property type="entry name" value="PROTEIN STAR"/>
    <property type="match status" value="1"/>
</dbReference>
<dbReference type="Proteomes" id="UP000229176">
    <property type="component" value="Unassembled WGS sequence"/>
</dbReference>
<organism evidence="2 3">
    <name type="scientific">Candidatus Nomurabacteria bacterium CG22_combo_CG10-13_8_21_14_all_32_8</name>
    <dbReference type="NCBI Taxonomy" id="1974732"/>
    <lineage>
        <taxon>Bacteria</taxon>
        <taxon>Candidatus Nomuraibacteriota</taxon>
    </lineage>
</organism>
<name>A0A2H0CIP4_9BACT</name>
<sequence>MKNNTLDDFKENIFSQYGEDGIIREILKRTNISGGVCVEFGAWDGVLLSNTAALWTKRGWKGVLIEAAEEKFDTMKKVVSGYDCIPLGDFVTPLGATSLESILKREEINFNEVKVLSIDIDGNEYHILNGLKSLRPALVIAEYNPTIPPEMNVVSKEDAFFGSSARALTDLMQEKRYTLIAMTKTNCFFIENSLSSLFADLDTSFERLFDRSCLTYLITGYRGAYAYSQAPAYGIGLPIDSNLIERGDLFYIRYSSLRVKWNYFKDSIKAITKSFLGVKNITAFKSYCLYLLWLLKGMSIPAHRLYKWQVLRKYAKKHNLDVFLETGTAGGVTVSYLKKYFKKLYTIELDPTLYHQGRALTHDYKNIICVEGDSGVMINDIVKKISEPTLFWLDAHYSGEGTAKADVETPIIKELVTIFSRNNKKDVILIDDARCFDGTHDYPTIKQIDDLISSYGYLSFNIAKDIMIIEPKL</sequence>
<evidence type="ECO:0000259" key="1">
    <source>
        <dbReference type="Pfam" id="PF05050"/>
    </source>
</evidence>
<dbReference type="InterPro" id="IPR029063">
    <property type="entry name" value="SAM-dependent_MTases_sf"/>
</dbReference>
<accession>A0A2H0CIP4</accession>
<evidence type="ECO:0000313" key="3">
    <source>
        <dbReference type="Proteomes" id="UP000229176"/>
    </source>
</evidence>
<dbReference type="GO" id="GO:0006888">
    <property type="term" value="P:endoplasmic reticulum to Golgi vesicle-mediated transport"/>
    <property type="evidence" value="ECO:0007669"/>
    <property type="project" value="TreeGrafter"/>
</dbReference>
<proteinExistence type="predicted"/>
<dbReference type="GO" id="GO:0016197">
    <property type="term" value="P:endosomal transport"/>
    <property type="evidence" value="ECO:0007669"/>
    <property type="project" value="TreeGrafter"/>
</dbReference>
<dbReference type="Pfam" id="PF05050">
    <property type="entry name" value="Methyltransf_21"/>
    <property type="match status" value="1"/>
</dbReference>
<dbReference type="AlphaFoldDB" id="A0A2H0CIP4"/>
<feature type="domain" description="Methyltransferase FkbM" evidence="1">
    <location>
        <begin position="96"/>
        <end position="177"/>
    </location>
</feature>
<dbReference type="InterPro" id="IPR053202">
    <property type="entry name" value="EGF_Rcpt_Signaling_Reg"/>
</dbReference>
<comment type="caution">
    <text evidence="2">The sequence shown here is derived from an EMBL/GenBank/DDBJ whole genome shotgun (WGS) entry which is preliminary data.</text>
</comment>
<evidence type="ECO:0000313" key="2">
    <source>
        <dbReference type="EMBL" id="PIP69240.1"/>
    </source>
</evidence>
<dbReference type="GO" id="GO:0005886">
    <property type="term" value="C:plasma membrane"/>
    <property type="evidence" value="ECO:0007669"/>
    <property type="project" value="TreeGrafter"/>
</dbReference>
<dbReference type="InterPro" id="IPR006342">
    <property type="entry name" value="FkbM_mtfrase"/>
</dbReference>
<protein>
    <recommendedName>
        <fullName evidence="1">Methyltransferase FkbM domain-containing protein</fullName>
    </recommendedName>
</protein>
<reference evidence="2 3" key="1">
    <citation type="submission" date="2017-09" db="EMBL/GenBank/DDBJ databases">
        <title>Depth-based differentiation of microbial function through sediment-hosted aquifers and enrichment of novel symbionts in the deep terrestrial subsurface.</title>
        <authorList>
            <person name="Probst A.J."/>
            <person name="Ladd B."/>
            <person name="Jarett J.K."/>
            <person name="Geller-Mcgrath D.E."/>
            <person name="Sieber C.M."/>
            <person name="Emerson J.B."/>
            <person name="Anantharaman K."/>
            <person name="Thomas B.C."/>
            <person name="Malmstrom R."/>
            <person name="Stieglmeier M."/>
            <person name="Klingl A."/>
            <person name="Woyke T."/>
            <person name="Ryan C.M."/>
            <person name="Banfield J.F."/>
        </authorList>
    </citation>
    <scope>NUCLEOTIDE SEQUENCE [LARGE SCALE GENOMIC DNA]</scope>
    <source>
        <strain evidence="2">CG22_combo_CG10-13_8_21_14_all_32_8</strain>
    </source>
</reference>
<dbReference type="EMBL" id="PCTI01000006">
    <property type="protein sequence ID" value="PIP69240.1"/>
    <property type="molecule type" value="Genomic_DNA"/>
</dbReference>
<dbReference type="Gene3D" id="3.40.50.150">
    <property type="entry name" value="Vaccinia Virus protein VP39"/>
    <property type="match status" value="1"/>
</dbReference>
<gene>
    <name evidence="2" type="ORF">COW91_00395</name>
</gene>
<dbReference type="PANTHER" id="PTHR34009">
    <property type="entry name" value="PROTEIN STAR"/>
    <property type="match status" value="1"/>
</dbReference>
<dbReference type="SUPFAM" id="SSF53335">
    <property type="entry name" value="S-adenosyl-L-methionine-dependent methyltransferases"/>
    <property type="match status" value="2"/>
</dbReference>
<dbReference type="GO" id="GO:0005737">
    <property type="term" value="C:cytoplasm"/>
    <property type="evidence" value="ECO:0007669"/>
    <property type="project" value="GOC"/>
</dbReference>